<dbReference type="SUPFAM" id="SSF48452">
    <property type="entry name" value="TPR-like"/>
    <property type="match status" value="2"/>
</dbReference>
<dbReference type="GO" id="GO:0008476">
    <property type="term" value="F:protein-tyrosine sulfotransferase activity"/>
    <property type="evidence" value="ECO:0007669"/>
    <property type="project" value="InterPro"/>
</dbReference>
<sequence>MADVVALAQRGDLIAARKLGESLLAARPKDPGLLHLVGVVTCQAGDAARGTPLLRRAFALTPRDMALRVNFARALLDVGAYREAASVADVPDAPPELVRLRGDILKLAGDPAQAMAAYRAAVAAQPGDHAAWNNLGNAALDAGDGDAAVMAFERALALSPGSALIQRNLGKALGAAGRYAQSVERLEQAAAADPSDALTLLELGRALNRVGAHGDALARLGDAARIDRTSAEIFVAIGLTFAELGEFDRAEQGYRFALQAEPGDAQAYLNLGILLEQANRLDDLAALLAEATARLPEGDVLAFLKAVAARRRGDERGALALAQQVQGDAVDTVILNQLIGQLADRLGNTDTAFAAFRRMNEAMAREPIAARFDGTEHRRYVESLAQLTTPEWVASWRPVTVAATPPAPVFLVGFPRSGTTLLDTVLMGHPATHVLEEEPLMARVRQGFDDMAQIADLDEAAVNELRARYFRALAEVAPANPGKLVIDKLPLNLLRGPLIHRIFPDARFIFALRHPCDAVLSCFMQNFKVNQAMASLLDLTNAARFYDAAMGYWQQSRAVMPLDVHELRYEGLVADLAGELRPLIDFLGLEWDDRLLDHQRTASDRGIIRTPSYNQVTEKIYARAKGRWTRYRAHMAPVLPILAPWAERFGYGPLDANGPLDGASGAVE</sequence>
<dbReference type="SMART" id="SM00028">
    <property type="entry name" value="TPR"/>
    <property type="match status" value="6"/>
</dbReference>
<dbReference type="Pfam" id="PF13469">
    <property type="entry name" value="Sulfotransfer_3"/>
    <property type="match status" value="1"/>
</dbReference>
<feature type="repeat" description="TPR" evidence="2">
    <location>
        <begin position="129"/>
        <end position="162"/>
    </location>
</feature>
<dbReference type="InterPro" id="IPR026634">
    <property type="entry name" value="TPST-like"/>
</dbReference>
<dbReference type="Gene3D" id="1.25.40.10">
    <property type="entry name" value="Tetratricopeptide repeat domain"/>
    <property type="match status" value="2"/>
</dbReference>
<dbReference type="AlphaFoldDB" id="A0A1E3LVJ0"/>
<keyword evidence="1" id="KW-0808">Transferase</keyword>
<dbReference type="EMBL" id="MDDS01000024">
    <property type="protein sequence ID" value="ODP37782.1"/>
    <property type="molecule type" value="Genomic_DNA"/>
</dbReference>
<evidence type="ECO:0000313" key="4">
    <source>
        <dbReference type="Proteomes" id="UP000094487"/>
    </source>
</evidence>
<dbReference type="PANTHER" id="PTHR12788:SF10">
    <property type="entry name" value="PROTEIN-TYROSINE SULFOTRANSFERASE"/>
    <property type="match status" value="1"/>
</dbReference>
<dbReference type="InterPro" id="IPR019734">
    <property type="entry name" value="TPR_rpt"/>
</dbReference>
<dbReference type="InterPro" id="IPR027417">
    <property type="entry name" value="P-loop_NTPase"/>
</dbReference>
<dbReference type="Proteomes" id="UP000094487">
    <property type="component" value="Unassembled WGS sequence"/>
</dbReference>
<dbReference type="STRING" id="1888892.BFL28_02105"/>
<organism evidence="3 4">
    <name type="scientific">Sphingomonas turrisvirgatae</name>
    <dbReference type="NCBI Taxonomy" id="1888892"/>
    <lineage>
        <taxon>Bacteria</taxon>
        <taxon>Pseudomonadati</taxon>
        <taxon>Pseudomonadota</taxon>
        <taxon>Alphaproteobacteria</taxon>
        <taxon>Sphingomonadales</taxon>
        <taxon>Sphingomonadaceae</taxon>
        <taxon>Sphingomonas</taxon>
    </lineage>
</organism>
<feature type="repeat" description="TPR" evidence="2">
    <location>
        <begin position="163"/>
        <end position="196"/>
    </location>
</feature>
<dbReference type="PANTHER" id="PTHR12788">
    <property type="entry name" value="PROTEIN-TYROSINE SULFOTRANSFERASE 2"/>
    <property type="match status" value="1"/>
</dbReference>
<gene>
    <name evidence="3" type="ORF">BFL28_02105</name>
</gene>
<evidence type="ECO:0008006" key="5">
    <source>
        <dbReference type="Google" id="ProtNLM"/>
    </source>
</evidence>
<keyword evidence="2" id="KW-0802">TPR repeat</keyword>
<name>A0A1E3LVJ0_9SPHN</name>
<dbReference type="PROSITE" id="PS50005">
    <property type="entry name" value="TPR"/>
    <property type="match status" value="3"/>
</dbReference>
<reference evidence="3 4" key="1">
    <citation type="submission" date="2016-08" db="EMBL/GenBank/DDBJ databases">
        <title>Draft genome of the agarase producing Sphingomonas sp. MCT13.</title>
        <authorList>
            <person name="D'Andrea M.M."/>
            <person name="Rossolini G.M."/>
            <person name="Thaller M.C."/>
        </authorList>
    </citation>
    <scope>NUCLEOTIDE SEQUENCE [LARGE SCALE GENOMIC DNA]</scope>
    <source>
        <strain evidence="3 4">MCT13</strain>
    </source>
</reference>
<evidence type="ECO:0000256" key="1">
    <source>
        <dbReference type="ARBA" id="ARBA00022679"/>
    </source>
</evidence>
<evidence type="ECO:0000313" key="3">
    <source>
        <dbReference type="EMBL" id="ODP37782.1"/>
    </source>
</evidence>
<dbReference type="InterPro" id="IPR011990">
    <property type="entry name" value="TPR-like_helical_dom_sf"/>
</dbReference>
<keyword evidence="4" id="KW-1185">Reference proteome</keyword>
<evidence type="ECO:0000256" key="2">
    <source>
        <dbReference type="PROSITE-ProRule" id="PRU00339"/>
    </source>
</evidence>
<feature type="repeat" description="TPR" evidence="2">
    <location>
        <begin position="231"/>
        <end position="264"/>
    </location>
</feature>
<dbReference type="SUPFAM" id="SSF52540">
    <property type="entry name" value="P-loop containing nucleoside triphosphate hydrolases"/>
    <property type="match status" value="1"/>
</dbReference>
<comment type="caution">
    <text evidence="3">The sequence shown here is derived from an EMBL/GenBank/DDBJ whole genome shotgun (WGS) entry which is preliminary data.</text>
</comment>
<proteinExistence type="predicted"/>
<accession>A0A1E3LVJ0</accession>
<protein>
    <recommendedName>
        <fullName evidence="5">Sulfotransferase</fullName>
    </recommendedName>
</protein>
<dbReference type="Pfam" id="PF13432">
    <property type="entry name" value="TPR_16"/>
    <property type="match status" value="3"/>
</dbReference>
<dbReference type="Gene3D" id="3.40.50.300">
    <property type="entry name" value="P-loop containing nucleotide triphosphate hydrolases"/>
    <property type="match status" value="1"/>
</dbReference>